<dbReference type="InterPro" id="IPR050107">
    <property type="entry name" value="ABC_carbohydrate_import_ATPase"/>
</dbReference>
<dbReference type="GO" id="GO:0016887">
    <property type="term" value="F:ATP hydrolysis activity"/>
    <property type="evidence" value="ECO:0007669"/>
    <property type="project" value="InterPro"/>
</dbReference>
<dbReference type="InterPro" id="IPR027417">
    <property type="entry name" value="P-loop_NTPase"/>
</dbReference>
<dbReference type="EMBL" id="SJOI01000001">
    <property type="protein sequence ID" value="TCL03784.1"/>
    <property type="molecule type" value="Genomic_DNA"/>
</dbReference>
<dbReference type="PANTHER" id="PTHR43790:SF9">
    <property type="entry name" value="GALACTOFURANOSE TRANSPORTER ATP-BINDING PROTEIN YTFR"/>
    <property type="match status" value="1"/>
</dbReference>
<dbReference type="RefSeq" id="WP_132922625.1">
    <property type="nucleotide sequence ID" value="NZ_SJOI01000001.1"/>
</dbReference>
<dbReference type="Proteomes" id="UP000294555">
    <property type="component" value="Unassembled WGS sequence"/>
</dbReference>
<keyword evidence="2" id="KW-0677">Repeat</keyword>
<dbReference type="PROSITE" id="PS00211">
    <property type="entry name" value="ABC_TRANSPORTER_1"/>
    <property type="match status" value="1"/>
</dbReference>
<dbReference type="GO" id="GO:0005524">
    <property type="term" value="F:ATP binding"/>
    <property type="evidence" value="ECO:0007669"/>
    <property type="project" value="UniProtKB-KW"/>
</dbReference>
<name>A0A4R1N8V4_9GAMM</name>
<keyword evidence="1" id="KW-0813">Transport</keyword>
<dbReference type="CDD" id="cd03215">
    <property type="entry name" value="ABC_Carb_Monos_II"/>
    <property type="match status" value="1"/>
</dbReference>
<evidence type="ECO:0000313" key="6">
    <source>
        <dbReference type="EMBL" id="TCL03784.1"/>
    </source>
</evidence>
<evidence type="ECO:0000259" key="5">
    <source>
        <dbReference type="PROSITE" id="PS50893"/>
    </source>
</evidence>
<organism evidence="6 7">
    <name type="scientific">Sodalis ligni</name>
    <dbReference type="NCBI Taxonomy" id="2697027"/>
    <lineage>
        <taxon>Bacteria</taxon>
        <taxon>Pseudomonadati</taxon>
        <taxon>Pseudomonadota</taxon>
        <taxon>Gammaproteobacteria</taxon>
        <taxon>Enterobacterales</taxon>
        <taxon>Bruguierivoracaceae</taxon>
        <taxon>Sodalis</taxon>
    </lineage>
</organism>
<gene>
    <name evidence="6" type="ORF">EZJ58_1870</name>
</gene>
<evidence type="ECO:0000256" key="3">
    <source>
        <dbReference type="ARBA" id="ARBA00022741"/>
    </source>
</evidence>
<protein>
    <submittedName>
        <fullName evidence="6">Monosaccharide ABC transporter ATP-binding protein (CUT2 family)</fullName>
    </submittedName>
</protein>
<reference evidence="6 7" key="1">
    <citation type="submission" date="2019-02" db="EMBL/GenBank/DDBJ databases">
        <title>Investigation of anaerobic lignin degradation for improved lignocellulosic biofuels.</title>
        <authorList>
            <person name="Deangelis K."/>
        </authorList>
    </citation>
    <scope>NUCLEOTIDE SEQUENCE [LARGE SCALE GENOMIC DNA]</scope>
    <source>
        <strain evidence="6 7">159R</strain>
    </source>
</reference>
<dbReference type="Pfam" id="PF00005">
    <property type="entry name" value="ABC_tran"/>
    <property type="match status" value="2"/>
</dbReference>
<keyword evidence="3" id="KW-0547">Nucleotide-binding</keyword>
<accession>A0A4R1N8V4</accession>
<dbReference type="InterPro" id="IPR003593">
    <property type="entry name" value="AAA+_ATPase"/>
</dbReference>
<evidence type="ECO:0000256" key="1">
    <source>
        <dbReference type="ARBA" id="ARBA00022448"/>
    </source>
</evidence>
<dbReference type="InterPro" id="IPR003439">
    <property type="entry name" value="ABC_transporter-like_ATP-bd"/>
</dbReference>
<sequence length="516" mass="55322">MMVQNLSQGMTLTSVSKAYGATVALESVSMTLNPGQVQALLGENGAGKSTLVKILSGVVAPNNGTMTLDENDYAPRSPLHARHAGVCTAFQELSLLPNLSVAQNFFLPRSAKGAGGLIAPRQMARLADAILAEHDVHDISPRAMVDDLSIAARQRVEIVRALHRRPRLLILDEPTGALADVDWLFTLVRRLTAQGASVLFISHRLAEIREIASHATVLRSGRSIATVRLEDVGDGDIFEMMVGRRARGEHRPPAGTDPGANSQPLLMANDLCGQNFDSVSFELRAGEIVGVAGLEGQGQRELFRTLAGLMPPSGGQIVMQGQEVRLRNPRDALFKSGGIAFVPEDRKSEGIFPTLSTAANITQSILRRFSVAGGINRRGERRAVANVSPQVELSDRYLNFKITSLSGGNQQKALIARALITGARTLLLFDPTRGVDVGTKEIIYQAIHTYAAAGGSVLVYSTDLAELFVLVDRCLVMYQGGVVADIPRRSLDEGHMVGLMTGNLAASWHSPGTGCR</sequence>
<dbReference type="AlphaFoldDB" id="A0A4R1N8V4"/>
<dbReference type="InterPro" id="IPR017871">
    <property type="entry name" value="ABC_transporter-like_CS"/>
</dbReference>
<feature type="domain" description="ABC transporter" evidence="5">
    <location>
        <begin position="260"/>
        <end position="504"/>
    </location>
</feature>
<keyword evidence="4 6" id="KW-0067">ATP-binding</keyword>
<dbReference type="SUPFAM" id="SSF52540">
    <property type="entry name" value="P-loop containing nucleoside triphosphate hydrolases"/>
    <property type="match status" value="2"/>
</dbReference>
<dbReference type="CDD" id="cd03216">
    <property type="entry name" value="ABC_Carb_Monos_I"/>
    <property type="match status" value="1"/>
</dbReference>
<dbReference type="PANTHER" id="PTHR43790">
    <property type="entry name" value="CARBOHYDRATE TRANSPORT ATP-BINDING PROTEIN MG119-RELATED"/>
    <property type="match status" value="1"/>
</dbReference>
<dbReference type="Gene3D" id="3.40.50.300">
    <property type="entry name" value="P-loop containing nucleotide triphosphate hydrolases"/>
    <property type="match status" value="2"/>
</dbReference>
<evidence type="ECO:0000256" key="4">
    <source>
        <dbReference type="ARBA" id="ARBA00022840"/>
    </source>
</evidence>
<feature type="domain" description="ABC transporter" evidence="5">
    <location>
        <begin position="10"/>
        <end position="245"/>
    </location>
</feature>
<evidence type="ECO:0000256" key="2">
    <source>
        <dbReference type="ARBA" id="ARBA00022737"/>
    </source>
</evidence>
<evidence type="ECO:0000313" key="7">
    <source>
        <dbReference type="Proteomes" id="UP000294555"/>
    </source>
</evidence>
<dbReference type="SMART" id="SM00382">
    <property type="entry name" value="AAA"/>
    <property type="match status" value="1"/>
</dbReference>
<keyword evidence="7" id="KW-1185">Reference proteome</keyword>
<proteinExistence type="predicted"/>
<dbReference type="PROSITE" id="PS50893">
    <property type="entry name" value="ABC_TRANSPORTER_2"/>
    <property type="match status" value="2"/>
</dbReference>
<comment type="caution">
    <text evidence="6">The sequence shown here is derived from an EMBL/GenBank/DDBJ whole genome shotgun (WGS) entry which is preliminary data.</text>
</comment>
<dbReference type="OrthoDB" id="6636041at2"/>